<proteinExistence type="predicted"/>
<reference evidence="2" key="1">
    <citation type="submission" date="2016-11" db="UniProtKB">
        <authorList>
            <consortium name="WormBaseParasite"/>
        </authorList>
    </citation>
    <scope>IDENTIFICATION</scope>
    <source>
        <strain evidence="2">KR3021</strain>
    </source>
</reference>
<dbReference type="WBParaSite" id="RSKR_0000569000.1">
    <property type="protein sequence ID" value="RSKR_0000569000.1"/>
    <property type="gene ID" value="RSKR_0000569000"/>
</dbReference>
<evidence type="ECO:0000313" key="1">
    <source>
        <dbReference type="Proteomes" id="UP000095286"/>
    </source>
</evidence>
<dbReference type="Proteomes" id="UP000095286">
    <property type="component" value="Unplaced"/>
</dbReference>
<evidence type="ECO:0000313" key="2">
    <source>
        <dbReference type="WBParaSite" id="RSKR_0000569000.1"/>
    </source>
</evidence>
<protein>
    <submittedName>
        <fullName evidence="2">SCP domain-containing protein</fullName>
    </submittedName>
</protein>
<name>A0AC35TYY7_9BILA</name>
<sequence>MSDYASTSNIGVPSCGITCHEDYITFMPMPVVSKDCSDAISPPDQRMITNDFTTRIYVSPPDVPYDCNEMFTTTVYDKNDNGHQEVISSIGTSTIELTDKSEMASSSNSGQLPMYRLGSILNYPDSLTAYGHFAHYVPSIQEWVTGKTQFYTFAKGCYIEMYADQNGLNPDAIKMDGLPLSSYGYKLNHMNHFTKTYGHFIVPVTGYGLHTIESGANYVMYVICKNVLGAYDAAGYVAGFNKRKVQDSD</sequence>
<accession>A0AC35TYY7</accession>
<organism evidence="1 2">
    <name type="scientific">Rhabditophanes sp. KR3021</name>
    <dbReference type="NCBI Taxonomy" id="114890"/>
    <lineage>
        <taxon>Eukaryota</taxon>
        <taxon>Metazoa</taxon>
        <taxon>Ecdysozoa</taxon>
        <taxon>Nematoda</taxon>
        <taxon>Chromadorea</taxon>
        <taxon>Rhabditida</taxon>
        <taxon>Tylenchina</taxon>
        <taxon>Panagrolaimomorpha</taxon>
        <taxon>Strongyloidoidea</taxon>
        <taxon>Alloionematidae</taxon>
        <taxon>Rhabditophanes</taxon>
    </lineage>
</organism>